<dbReference type="AlphaFoldDB" id="A0A8J8NBD2"/>
<dbReference type="Proteomes" id="UP000785679">
    <property type="component" value="Unassembled WGS sequence"/>
</dbReference>
<gene>
    <name evidence="1" type="ORF">FGO68_gene4559</name>
</gene>
<proteinExistence type="predicted"/>
<keyword evidence="2" id="KW-1185">Reference proteome</keyword>
<accession>A0A8J8NBD2</accession>
<comment type="caution">
    <text evidence="1">The sequence shown here is derived from an EMBL/GenBank/DDBJ whole genome shotgun (WGS) entry which is preliminary data.</text>
</comment>
<protein>
    <submittedName>
        <fullName evidence="1">Uncharacterized protein</fullName>
    </submittedName>
</protein>
<evidence type="ECO:0000313" key="2">
    <source>
        <dbReference type="Proteomes" id="UP000785679"/>
    </source>
</evidence>
<organism evidence="1 2">
    <name type="scientific">Halteria grandinella</name>
    <dbReference type="NCBI Taxonomy" id="5974"/>
    <lineage>
        <taxon>Eukaryota</taxon>
        <taxon>Sar</taxon>
        <taxon>Alveolata</taxon>
        <taxon>Ciliophora</taxon>
        <taxon>Intramacronucleata</taxon>
        <taxon>Spirotrichea</taxon>
        <taxon>Stichotrichia</taxon>
        <taxon>Sporadotrichida</taxon>
        <taxon>Halteriidae</taxon>
        <taxon>Halteria</taxon>
    </lineage>
</organism>
<sequence>MFARRGCTTDELGMPESLDEILDGLPVRTHHTYKLKFTKKRKELFEAIHKHSITLGMNPLKYFTSSNFKVDNQKEAPHKENTDLFASLQQHGVIDFQVIPDQTGTSFTVRLVMNVQQGYQTINEQELCFLINQQVRQCKVTRKYPSPSGTGFPIDVSRDISQQQHGEVSYGEKNLVIEIYSLSQY</sequence>
<name>A0A8J8NBD2_HALGN</name>
<evidence type="ECO:0000313" key="1">
    <source>
        <dbReference type="EMBL" id="TNV71917.1"/>
    </source>
</evidence>
<reference evidence="1" key="1">
    <citation type="submission" date="2019-06" db="EMBL/GenBank/DDBJ databases">
        <authorList>
            <person name="Zheng W."/>
        </authorList>
    </citation>
    <scope>NUCLEOTIDE SEQUENCE</scope>
    <source>
        <strain evidence="1">QDHG01</strain>
    </source>
</reference>
<dbReference type="EMBL" id="RRYP01025812">
    <property type="protein sequence ID" value="TNV71917.1"/>
    <property type="molecule type" value="Genomic_DNA"/>
</dbReference>